<evidence type="ECO:0000313" key="2">
    <source>
        <dbReference type="Proteomes" id="UP000004597"/>
    </source>
</evidence>
<sequence>MAFGILFYYLCFCEDVISFARKVLMFNLKGKKIMDTRKIVLSLTAMIGFCSLSVQAQTNNTGRVQDTVKQSIDTLINKVGSDVKQAAKTTVDKVGTDVNTVKSGAQRAGSIGEATADAGFEKVEKGFDKAKQTVQNAYGKGKAKVKTWETARRVKRVSKK</sequence>
<dbReference type="HOGENOM" id="CLU_1650586_0_0_10"/>
<protein>
    <submittedName>
        <fullName evidence="1">Uncharacterized protein</fullName>
    </submittedName>
</protein>
<reference evidence="1 2" key="1">
    <citation type="submission" date="2011-10" db="EMBL/GenBank/DDBJ databases">
        <title>The Genome Sequence of Prevotella histicola F0411.</title>
        <authorList>
            <consortium name="The Broad Institute Genome Sequencing Platform"/>
            <person name="Earl A."/>
            <person name="Ward D."/>
            <person name="Feldgarden M."/>
            <person name="Gevers D."/>
            <person name="Izard J."/>
            <person name="Ganesan A."/>
            <person name="Blanton J.M."/>
            <person name="Baranova O.V."/>
            <person name="Tanner A.C."/>
            <person name="Mathney J.M.J."/>
            <person name="Dewhirst F.E."/>
            <person name="Young S.K."/>
            <person name="Zeng Q."/>
            <person name="Gargeya S."/>
            <person name="Fitzgerald M."/>
            <person name="Haas B."/>
            <person name="Abouelleil A."/>
            <person name="Alvarado L."/>
            <person name="Arachchi H.M."/>
            <person name="Berlin A."/>
            <person name="Brown A."/>
            <person name="Chapman S.B."/>
            <person name="Chen Z."/>
            <person name="Dunbar C."/>
            <person name="Freedman E."/>
            <person name="Gearin G."/>
            <person name="Gellesch M."/>
            <person name="Goldberg J."/>
            <person name="Griggs A."/>
            <person name="Gujja S."/>
            <person name="Heiman D."/>
            <person name="Howarth C."/>
            <person name="Larson L."/>
            <person name="Lui A."/>
            <person name="MacDonald P.J.P."/>
            <person name="Montmayeur A."/>
            <person name="Murphy C."/>
            <person name="Neiman D."/>
            <person name="Pearson M."/>
            <person name="Priest M."/>
            <person name="Roberts A."/>
            <person name="Saif S."/>
            <person name="Shea T."/>
            <person name="Shenoy N."/>
            <person name="Sisk P."/>
            <person name="Stolte C."/>
            <person name="Sykes S."/>
            <person name="Wortman J."/>
            <person name="Nusbaum C."/>
            <person name="Birren B."/>
        </authorList>
    </citation>
    <scope>NUCLEOTIDE SEQUENCE [LARGE SCALE GENOMIC DNA]</scope>
    <source>
        <strain evidence="1 2">F0411</strain>
    </source>
</reference>
<accession>G6AI04</accession>
<comment type="caution">
    <text evidence="1">The sequence shown here is derived from an EMBL/GenBank/DDBJ whole genome shotgun (WGS) entry which is preliminary data.</text>
</comment>
<dbReference type="AlphaFoldDB" id="G6AI04"/>
<dbReference type="EMBL" id="AFXP01000018">
    <property type="protein sequence ID" value="EHG15653.1"/>
    <property type="molecule type" value="Genomic_DNA"/>
</dbReference>
<dbReference type="Proteomes" id="UP000004597">
    <property type="component" value="Unassembled WGS sequence"/>
</dbReference>
<keyword evidence="2" id="KW-1185">Reference proteome</keyword>
<proteinExistence type="predicted"/>
<name>G6AI04_9BACT</name>
<dbReference type="PATRIC" id="fig|857291.3.peg.1723"/>
<evidence type="ECO:0000313" key="1">
    <source>
        <dbReference type="EMBL" id="EHG15653.1"/>
    </source>
</evidence>
<organism evidence="1 2">
    <name type="scientific">Prevotella histicola F0411</name>
    <dbReference type="NCBI Taxonomy" id="857291"/>
    <lineage>
        <taxon>Bacteria</taxon>
        <taxon>Pseudomonadati</taxon>
        <taxon>Bacteroidota</taxon>
        <taxon>Bacteroidia</taxon>
        <taxon>Bacteroidales</taxon>
        <taxon>Prevotellaceae</taxon>
        <taxon>Prevotella</taxon>
    </lineage>
</organism>
<gene>
    <name evidence="1" type="ORF">HMPREF9138_01731</name>
</gene>